<dbReference type="HAMAP" id="MF_04162">
    <property type="entry name" value="T4_Clamp_Loader_L"/>
    <property type="match status" value="1"/>
</dbReference>
<evidence type="ECO:0000256" key="2">
    <source>
        <dbReference type="ARBA" id="ARBA00022741"/>
    </source>
</evidence>
<evidence type="ECO:0000259" key="5">
    <source>
        <dbReference type="SMART" id="SM00382"/>
    </source>
</evidence>
<gene>
    <name evidence="6" type="primary">44</name>
    <name evidence="6" type="ORF">Acj61p101</name>
</gene>
<dbReference type="RefSeq" id="YP_004009718.1">
    <property type="nucleotide sequence ID" value="NC_014661.1"/>
</dbReference>
<comment type="similarity">
    <text evidence="4">Belongs to the Tevenvirinae sliding-clamp-loader large subunit family.</text>
</comment>
<dbReference type="GO" id="GO:0006281">
    <property type="term" value="P:DNA repair"/>
    <property type="evidence" value="ECO:0007669"/>
    <property type="project" value="TreeGrafter"/>
</dbReference>
<feature type="domain" description="AAA+ ATPase" evidence="5">
    <location>
        <begin position="43"/>
        <end position="163"/>
    </location>
</feature>
<keyword evidence="4" id="KW-0238">DNA-binding</keyword>
<dbReference type="InterPro" id="IPR048815">
    <property type="entry name" value="Gp44_lid"/>
</dbReference>
<dbReference type="InterPro" id="IPR003959">
    <property type="entry name" value="ATPase_AAA_core"/>
</dbReference>
<dbReference type="InterPro" id="IPR046388">
    <property type="entry name" value="T4_Clamp_Loader_L"/>
</dbReference>
<dbReference type="GO" id="GO:0016887">
    <property type="term" value="F:ATP hydrolysis activity"/>
    <property type="evidence" value="ECO:0007669"/>
    <property type="project" value="UniProtKB-UniRule"/>
</dbReference>
<evidence type="ECO:0000256" key="3">
    <source>
        <dbReference type="ARBA" id="ARBA00022840"/>
    </source>
</evidence>
<dbReference type="GO" id="GO:0039693">
    <property type="term" value="P:viral DNA genome replication"/>
    <property type="evidence" value="ECO:0007669"/>
    <property type="project" value="UniProtKB-UniRule"/>
</dbReference>
<proteinExistence type="inferred from homology"/>
<dbReference type="SUPFAM" id="SSF52540">
    <property type="entry name" value="P-loop containing nucleoside triphosphate hydrolases"/>
    <property type="match status" value="1"/>
</dbReference>
<feature type="binding site" evidence="4">
    <location>
        <begin position="14"/>
        <end position="17"/>
    </location>
    <ligand>
        <name>ATP</name>
        <dbReference type="ChEBI" id="CHEBI:30616"/>
    </ligand>
</feature>
<keyword evidence="7" id="KW-1185">Reference proteome</keyword>
<dbReference type="GO" id="GO:0003689">
    <property type="term" value="F:DNA clamp loader activity"/>
    <property type="evidence" value="ECO:0007669"/>
    <property type="project" value="UniProtKB-UniRule"/>
</dbReference>
<dbReference type="InterPro" id="IPR048817">
    <property type="entry name" value="Gp44_C"/>
</dbReference>
<dbReference type="Pfam" id="PF21328">
    <property type="entry name" value="Gp44_lid"/>
    <property type="match status" value="1"/>
</dbReference>
<protein>
    <recommendedName>
        <fullName evidence="4">Sliding-clamp-loader large subunit</fullName>
        <ecNumber evidence="4">3.6.4.-</ecNumber>
    </recommendedName>
    <alternativeName>
        <fullName evidence="4">Clamp loader gp44 subunit</fullName>
    </alternativeName>
</protein>
<dbReference type="Proteomes" id="UP000008730">
    <property type="component" value="Segment"/>
</dbReference>
<organism evidence="6 7">
    <name type="scientific">Acinetobacter phage Acj61</name>
    <dbReference type="NCBI Taxonomy" id="760732"/>
    <lineage>
        <taxon>Viruses</taxon>
        <taxon>Duplodnaviria</taxon>
        <taxon>Heunggongvirae</taxon>
        <taxon>Uroviricota</taxon>
        <taxon>Caudoviricetes</taxon>
        <taxon>Pantevenvirales</taxon>
        <taxon>Straboviridae</taxon>
        <taxon>Twarogvirinae</taxon>
        <taxon>Lasallevirus</taxon>
        <taxon>Lasallevirus Acj61</taxon>
        <taxon>Acinetobacter virus Acj61</taxon>
    </lineage>
</organism>
<evidence type="ECO:0000256" key="4">
    <source>
        <dbReference type="HAMAP-Rule" id="MF_04162"/>
    </source>
</evidence>
<dbReference type="OrthoDB" id="4962at10239"/>
<dbReference type="GO" id="GO:0006261">
    <property type="term" value="P:DNA-templated DNA replication"/>
    <property type="evidence" value="ECO:0007669"/>
    <property type="project" value="TreeGrafter"/>
</dbReference>
<accession>E5E482</accession>
<feature type="binding site" evidence="4">
    <location>
        <position position="26"/>
    </location>
    <ligand>
        <name>ATP</name>
        <dbReference type="ChEBI" id="CHEBI:30616"/>
    </ligand>
</feature>
<evidence type="ECO:0000313" key="7">
    <source>
        <dbReference type="Proteomes" id="UP000008730"/>
    </source>
</evidence>
<dbReference type="GO" id="GO:0005524">
    <property type="term" value="F:ATP binding"/>
    <property type="evidence" value="ECO:0007669"/>
    <property type="project" value="UniProtKB-UniRule"/>
</dbReference>
<keyword evidence="4" id="KW-0378">Hydrolase</keyword>
<dbReference type="Gene3D" id="1.10.8.60">
    <property type="match status" value="1"/>
</dbReference>
<dbReference type="Pfam" id="PF21429">
    <property type="entry name" value="Gp44_C"/>
    <property type="match status" value="1"/>
</dbReference>
<dbReference type="InterPro" id="IPR050238">
    <property type="entry name" value="DNA_Rep/Repair_Clamp_Loader"/>
</dbReference>
<sequence>MSNLTINAQEHMFELKYRPQSIQECVLPAHDKEIFLALVKKGKIPHLILQSNSPGTGKTTVAKALCADINAEMFFVNGSDCKIDFVRNELTRFASSKSMDGRQKVIVIDEFDRAGVAEAQRHLRTFMETYGNNCSIIITANNLEGIIKPLRSRANVIQFGSPTQEDTRTMMKEMIVRCMAICENEGIEVQDRKVIAALVKKNFPDFRETIKQLDHYSTKGVIDEGILSIVTNDRGSIDDVLEALKGKDLATLRALAPKYAPDYSFFIEKLANELYTKVSKASIIRMYEIVGENNQMHGLAANVEIHMMYMFTRLVLEIQWN</sequence>
<dbReference type="SMART" id="SM00382">
    <property type="entry name" value="AAA"/>
    <property type="match status" value="1"/>
</dbReference>
<dbReference type="CDD" id="cd00009">
    <property type="entry name" value="AAA"/>
    <property type="match status" value="1"/>
</dbReference>
<dbReference type="PANTHER" id="PTHR11669">
    <property type="entry name" value="REPLICATION FACTOR C / DNA POLYMERASE III GAMMA-TAU SUBUNIT"/>
    <property type="match status" value="1"/>
</dbReference>
<dbReference type="Pfam" id="PF00004">
    <property type="entry name" value="AAA"/>
    <property type="match status" value="1"/>
</dbReference>
<dbReference type="EMBL" id="GU911519">
    <property type="protein sequence ID" value="ADG36066.1"/>
    <property type="molecule type" value="Genomic_DNA"/>
</dbReference>
<dbReference type="InterPro" id="IPR003593">
    <property type="entry name" value="AAA+_ATPase"/>
</dbReference>
<dbReference type="GeneID" id="9925992"/>
<dbReference type="EC" id="3.6.4.-" evidence="4"/>
<dbReference type="PANTHER" id="PTHR11669:SF20">
    <property type="entry name" value="REPLICATION FACTOR C SUBUNIT 4"/>
    <property type="match status" value="1"/>
</dbReference>
<comment type="function">
    <text evidence="4">Forms the sliding-clamp-loader together with the small subunit. Functions as an ATPase enzyme. The clamp loader holds the clamp in an open conformation and places it onto the DNA. 4 ATP molecules must bind to the sliding-clamp-loader before the latter can open the sliding clamp. ATP hydrolysis triggers the detachment of the sliding clamp from the sliding-clamp-loader, freeing the sliding clamp to track along DNA.</text>
</comment>
<feature type="binding site" evidence="4">
    <location>
        <position position="207"/>
    </location>
    <ligand>
        <name>ATP</name>
        <dbReference type="ChEBI" id="CHEBI:30616"/>
    </ligand>
</feature>
<feature type="binding site" evidence="4">
    <location>
        <begin position="55"/>
        <end position="60"/>
    </location>
    <ligand>
        <name>ATP</name>
        <dbReference type="ChEBI" id="CHEBI:30616"/>
    </ligand>
</feature>
<keyword evidence="1" id="KW-0235">DNA replication</keyword>
<keyword evidence="4" id="KW-1194">Viral DNA replication</keyword>
<dbReference type="Gene3D" id="1.20.272.10">
    <property type="match status" value="1"/>
</dbReference>
<keyword evidence="2 4" id="KW-0547">Nucleotide-binding</keyword>
<dbReference type="InterPro" id="IPR027417">
    <property type="entry name" value="P-loop_NTPase"/>
</dbReference>
<keyword evidence="3 4" id="KW-0067">ATP-binding</keyword>
<dbReference type="GO" id="GO:0003677">
    <property type="term" value="F:DNA binding"/>
    <property type="evidence" value="ECO:0007669"/>
    <property type="project" value="UniProtKB-UniRule"/>
</dbReference>
<reference evidence="6 7" key="1">
    <citation type="journal article" date="2010" name="Virol. J.">
        <title>Genomes of the T4-related bacteriophages as windows on microbial genome evolution.</title>
        <authorList>
            <person name="Petrov V.M."/>
            <person name="Ratnayaka S."/>
            <person name="Nolan J.M."/>
            <person name="Miller E.S."/>
            <person name="Karam J.D."/>
        </authorList>
    </citation>
    <scope>NUCLEOTIDE SEQUENCE [LARGE SCALE GENOMIC DNA]</scope>
</reference>
<evidence type="ECO:0000256" key="1">
    <source>
        <dbReference type="ARBA" id="ARBA00022705"/>
    </source>
</evidence>
<name>E5E482_9CAUD</name>
<evidence type="ECO:0000313" key="6">
    <source>
        <dbReference type="EMBL" id="ADG36066.1"/>
    </source>
</evidence>
<dbReference type="KEGG" id="vg:9925992"/>
<dbReference type="Gene3D" id="3.40.50.300">
    <property type="entry name" value="P-loop containing nucleotide triphosphate hydrolases"/>
    <property type="match status" value="1"/>
</dbReference>
<comment type="subunit">
    <text evidence="4">The sliding-clamp-loader consists of 4 large subunits and 1 small subunit. Interacts with the sliding clamp; this interaction allows the sliding-clamp-loader to open the sliding clamp. Part of the replicase complex that includes the DNA polymerase, the polymerase clamp, the clamp loader complex, the single-stranded DNA binding protein, the primase, the helicase and the helicase assembly factor.</text>
</comment>